<sequence>MIKNLIEKRAKALNDLKELNAKETIDAQERAKIDTLKKEVADFNTRIADLQFQDEQERQEAKQAFNKNDKKDTNLVTEFRSFLSGERGGEKFVLPFEELEKRATVTTSTNSQFKFTDSHAGLSINDSDLVLPALGVKTWYFDSGVIDFPSISQIVGTFGTEDNSVSDQTLTSAKKTLTPTFVSASIEVSKVFLNSSKPENIQNLMDELKYAVDKALEKRTIDTFSTLSPIVSGATGVSTTFHNASIQMEAALVGAPSGYIFSTSGTARAKNSKKDSGSGEFVWKDGIVNGYAAKRSTLQTNANHGYLITAGAVAQAYWGEGVAIEMITDATLARKGNVLLIASAMADGSYLDANKIAVIKNVNLLS</sequence>
<dbReference type="AlphaFoldDB" id="A0A1T5JQD1"/>
<reference evidence="2 3" key="1">
    <citation type="submission" date="2017-02" db="EMBL/GenBank/DDBJ databases">
        <authorList>
            <person name="Peterson S.W."/>
        </authorList>
    </citation>
    <scope>NUCLEOTIDE SEQUENCE [LARGE SCALE GENOMIC DNA]</scope>
    <source>
        <strain evidence="2 3">DSM 25262</strain>
    </source>
</reference>
<keyword evidence="3" id="KW-1185">Reference proteome</keyword>
<gene>
    <name evidence="2" type="ORF">SAMN05660236_1354</name>
</gene>
<dbReference type="STRING" id="688867.SAMN05660236_1354"/>
<evidence type="ECO:0000313" key="3">
    <source>
        <dbReference type="Proteomes" id="UP000190961"/>
    </source>
</evidence>
<name>A0A1T5JQD1_9BACT</name>
<protein>
    <recommendedName>
        <fullName evidence="4">Phage major capsid protein, HK97 family</fullName>
    </recommendedName>
</protein>
<keyword evidence="1" id="KW-0175">Coiled coil</keyword>
<accession>A0A1T5JQD1</accession>
<dbReference type="RefSeq" id="WP_143785640.1">
    <property type="nucleotide sequence ID" value="NZ_FUZU01000001.1"/>
</dbReference>
<dbReference type="SUPFAM" id="SSF56563">
    <property type="entry name" value="Major capsid protein gp5"/>
    <property type="match status" value="1"/>
</dbReference>
<evidence type="ECO:0008006" key="4">
    <source>
        <dbReference type="Google" id="ProtNLM"/>
    </source>
</evidence>
<proteinExistence type="predicted"/>
<evidence type="ECO:0000313" key="2">
    <source>
        <dbReference type="EMBL" id="SKC53543.1"/>
    </source>
</evidence>
<dbReference type="Proteomes" id="UP000190961">
    <property type="component" value="Unassembled WGS sequence"/>
</dbReference>
<organism evidence="2 3">
    <name type="scientific">Ohtaekwangia koreensis</name>
    <dbReference type="NCBI Taxonomy" id="688867"/>
    <lineage>
        <taxon>Bacteria</taxon>
        <taxon>Pseudomonadati</taxon>
        <taxon>Bacteroidota</taxon>
        <taxon>Cytophagia</taxon>
        <taxon>Cytophagales</taxon>
        <taxon>Fulvivirgaceae</taxon>
        <taxon>Ohtaekwangia</taxon>
    </lineage>
</organism>
<dbReference type="EMBL" id="FUZU01000001">
    <property type="protein sequence ID" value="SKC53543.1"/>
    <property type="molecule type" value="Genomic_DNA"/>
</dbReference>
<feature type="coiled-coil region" evidence="1">
    <location>
        <begin position="2"/>
        <end position="53"/>
    </location>
</feature>
<evidence type="ECO:0000256" key="1">
    <source>
        <dbReference type="SAM" id="Coils"/>
    </source>
</evidence>